<dbReference type="PANTHER" id="PTHR47595">
    <property type="entry name" value="HEAT SHOCK 70 KDA PROTEIN 14"/>
    <property type="match status" value="1"/>
</dbReference>
<dbReference type="AlphaFoldDB" id="A0AAW1IF75"/>
<name>A0AAW1IF75_POPJA</name>
<dbReference type="EMBL" id="JASPKY010000593">
    <property type="protein sequence ID" value="KAK9688388.1"/>
    <property type="molecule type" value="Genomic_DNA"/>
</dbReference>
<gene>
    <name evidence="2" type="ORF">QE152_g35581</name>
</gene>
<evidence type="ECO:0000259" key="1">
    <source>
        <dbReference type="Pfam" id="PF13837"/>
    </source>
</evidence>
<dbReference type="Proteomes" id="UP001458880">
    <property type="component" value="Unassembled WGS sequence"/>
</dbReference>
<dbReference type="PANTHER" id="PTHR47595:SF1">
    <property type="entry name" value="MYB_SANT-LIKE DNA-BINDING DOMAIN-CONTAINING PROTEIN"/>
    <property type="match status" value="1"/>
</dbReference>
<comment type="caution">
    <text evidence="2">The sequence shown here is derived from an EMBL/GenBank/DDBJ whole genome shotgun (WGS) entry which is preliminary data.</text>
</comment>
<protein>
    <submittedName>
        <fullName evidence="2">Myb/SANT-like DNA-binding domain</fullName>
    </submittedName>
</protein>
<feature type="domain" description="Myb/SANT-like DNA-binding" evidence="1">
    <location>
        <begin position="38"/>
        <end position="125"/>
    </location>
</feature>
<evidence type="ECO:0000313" key="3">
    <source>
        <dbReference type="Proteomes" id="UP001458880"/>
    </source>
</evidence>
<accession>A0AAW1IF75</accession>
<organism evidence="2 3">
    <name type="scientific">Popillia japonica</name>
    <name type="common">Japanese beetle</name>
    <dbReference type="NCBI Taxonomy" id="7064"/>
    <lineage>
        <taxon>Eukaryota</taxon>
        <taxon>Metazoa</taxon>
        <taxon>Ecdysozoa</taxon>
        <taxon>Arthropoda</taxon>
        <taxon>Hexapoda</taxon>
        <taxon>Insecta</taxon>
        <taxon>Pterygota</taxon>
        <taxon>Neoptera</taxon>
        <taxon>Endopterygota</taxon>
        <taxon>Coleoptera</taxon>
        <taxon>Polyphaga</taxon>
        <taxon>Scarabaeiformia</taxon>
        <taxon>Scarabaeidae</taxon>
        <taxon>Rutelinae</taxon>
        <taxon>Popillia</taxon>
    </lineage>
</organism>
<dbReference type="GO" id="GO:0003677">
    <property type="term" value="F:DNA binding"/>
    <property type="evidence" value="ECO:0007669"/>
    <property type="project" value="UniProtKB-KW"/>
</dbReference>
<proteinExistence type="predicted"/>
<sequence>MNSAEYVQRHFDEEHVLEVDNAEEDDDIGNDTTDETGSKWSHTNIKLLLELYRENIQLFNSPKKTNKSVWLSVAKNINERGYTFTGDQCDLKFRNLKKTYKRIVDSNGKTGRDAINWPYFSVFNDIFGTDADVTPTCLVSNTSGITYTVSNDAETSSAESSRPSSRAEASAFF</sequence>
<dbReference type="InterPro" id="IPR044822">
    <property type="entry name" value="Myb_DNA-bind_4"/>
</dbReference>
<dbReference type="Gene3D" id="1.10.10.60">
    <property type="entry name" value="Homeodomain-like"/>
    <property type="match status" value="1"/>
</dbReference>
<keyword evidence="2" id="KW-0238">DNA-binding</keyword>
<keyword evidence="3" id="KW-1185">Reference proteome</keyword>
<evidence type="ECO:0000313" key="2">
    <source>
        <dbReference type="EMBL" id="KAK9688388.1"/>
    </source>
</evidence>
<reference evidence="2 3" key="1">
    <citation type="journal article" date="2024" name="BMC Genomics">
        <title>De novo assembly and annotation of Popillia japonica's genome with initial clues to its potential as an invasive pest.</title>
        <authorList>
            <person name="Cucini C."/>
            <person name="Boschi S."/>
            <person name="Funari R."/>
            <person name="Cardaioli E."/>
            <person name="Iannotti N."/>
            <person name="Marturano G."/>
            <person name="Paoli F."/>
            <person name="Bruttini M."/>
            <person name="Carapelli A."/>
            <person name="Frati F."/>
            <person name="Nardi F."/>
        </authorList>
    </citation>
    <scope>NUCLEOTIDE SEQUENCE [LARGE SCALE GENOMIC DNA]</scope>
    <source>
        <strain evidence="2">DMR45628</strain>
    </source>
</reference>
<dbReference type="Pfam" id="PF13837">
    <property type="entry name" value="Myb_DNA-bind_4"/>
    <property type="match status" value="1"/>
</dbReference>